<keyword evidence="13" id="KW-0275">Fatty acid biosynthesis</keyword>
<keyword evidence="17" id="KW-1185">Reference proteome</keyword>
<dbReference type="RefSeq" id="WP_332919315.1">
    <property type="nucleotide sequence ID" value="NZ_AP025292.1"/>
</dbReference>
<proteinExistence type="predicted"/>
<dbReference type="EMBL" id="AP025292">
    <property type="protein sequence ID" value="BDC97822.1"/>
    <property type="molecule type" value="Genomic_DNA"/>
</dbReference>
<evidence type="ECO:0000256" key="14">
    <source>
        <dbReference type="SAM" id="Phobius"/>
    </source>
</evidence>
<dbReference type="InterPro" id="IPR006694">
    <property type="entry name" value="Fatty_acid_hydroxylase"/>
</dbReference>
<evidence type="ECO:0000256" key="7">
    <source>
        <dbReference type="ARBA" id="ARBA00022832"/>
    </source>
</evidence>
<evidence type="ECO:0000256" key="4">
    <source>
        <dbReference type="ARBA" id="ARBA00022692"/>
    </source>
</evidence>
<keyword evidence="10" id="KW-0560">Oxidoreductase</keyword>
<keyword evidence="9 14" id="KW-1133">Transmembrane helix</keyword>
<keyword evidence="6" id="KW-0256">Endoplasmic reticulum</keyword>
<reference evidence="16 17" key="1">
    <citation type="submission" date="2021-12" db="EMBL/GenBank/DDBJ databases">
        <title>Genome sequencing of bacteria with rrn-lacking chromosome and rrn-plasmid.</title>
        <authorList>
            <person name="Anda M."/>
            <person name="Iwasaki W."/>
        </authorList>
    </citation>
    <scope>NUCLEOTIDE SEQUENCE [LARGE SCALE GENOMIC DNA]</scope>
    <source>
        <strain evidence="16 17">NBRC 101262</strain>
    </source>
</reference>
<evidence type="ECO:0000256" key="8">
    <source>
        <dbReference type="ARBA" id="ARBA00022833"/>
    </source>
</evidence>
<keyword evidence="7" id="KW-0276">Fatty acid metabolism</keyword>
<dbReference type="PANTHER" id="PTHR12863:SF1">
    <property type="entry name" value="FATTY ACID 2-HYDROXYLASE"/>
    <property type="match status" value="1"/>
</dbReference>
<evidence type="ECO:0000256" key="13">
    <source>
        <dbReference type="ARBA" id="ARBA00023160"/>
    </source>
</evidence>
<keyword evidence="3" id="KW-0444">Lipid biosynthesis</keyword>
<evidence type="ECO:0000256" key="2">
    <source>
        <dbReference type="ARBA" id="ARBA00004477"/>
    </source>
</evidence>
<keyword evidence="5" id="KW-0479">Metal-binding</keyword>
<protein>
    <submittedName>
        <fullName evidence="16">Fatty acid hydroxylase</fullName>
    </submittedName>
</protein>
<keyword evidence="11" id="KW-0443">Lipid metabolism</keyword>
<dbReference type="InterPro" id="IPR014430">
    <property type="entry name" value="Scs7"/>
</dbReference>
<sequence>MKKSTTQQKGSPPLFKNQLLEKFTHTHIAYPLLIFYGGGLGLLAYGGVMMGISVINLLVTFTLGLLLFTFVEYWAHRKVYHMIEDKPWKARFTYTFHGVHHDHPKDKSRLAMPPVVSVLIIALLFGLFRLLIGDYAYGFLAGFIAGYATYLFVHYIVHAWRPPQNVFKLLWVHHAIHHYKDNTVAFGVSSPIWDVIFGTMPRKKRT</sequence>
<evidence type="ECO:0000256" key="5">
    <source>
        <dbReference type="ARBA" id="ARBA00022723"/>
    </source>
</evidence>
<evidence type="ECO:0000259" key="15">
    <source>
        <dbReference type="Pfam" id="PF04116"/>
    </source>
</evidence>
<evidence type="ECO:0000256" key="11">
    <source>
        <dbReference type="ARBA" id="ARBA00023098"/>
    </source>
</evidence>
<evidence type="ECO:0000256" key="12">
    <source>
        <dbReference type="ARBA" id="ARBA00023136"/>
    </source>
</evidence>
<evidence type="ECO:0000256" key="1">
    <source>
        <dbReference type="ARBA" id="ARBA00001947"/>
    </source>
</evidence>
<evidence type="ECO:0000256" key="9">
    <source>
        <dbReference type="ARBA" id="ARBA00022989"/>
    </source>
</evidence>
<keyword evidence="8" id="KW-0862">Zinc</keyword>
<evidence type="ECO:0000313" key="16">
    <source>
        <dbReference type="EMBL" id="BDC97822.1"/>
    </source>
</evidence>
<evidence type="ECO:0000256" key="10">
    <source>
        <dbReference type="ARBA" id="ARBA00023002"/>
    </source>
</evidence>
<dbReference type="Proteomes" id="UP001354989">
    <property type="component" value="Chromosome"/>
</dbReference>
<feature type="transmembrane region" description="Helical" evidence="14">
    <location>
        <begin position="54"/>
        <end position="75"/>
    </location>
</feature>
<feature type="domain" description="Fatty acid hydroxylase" evidence="15">
    <location>
        <begin position="61"/>
        <end position="199"/>
    </location>
</feature>
<name>A0ABM7VA79_9BACT</name>
<evidence type="ECO:0000256" key="3">
    <source>
        <dbReference type="ARBA" id="ARBA00022516"/>
    </source>
</evidence>
<comment type="cofactor">
    <cofactor evidence="1">
        <name>Zn(2+)</name>
        <dbReference type="ChEBI" id="CHEBI:29105"/>
    </cofactor>
</comment>
<comment type="subcellular location">
    <subcellularLocation>
        <location evidence="2">Endoplasmic reticulum membrane</location>
        <topology evidence="2">Multi-pass membrane protein</topology>
    </subcellularLocation>
</comment>
<keyword evidence="12 14" id="KW-0472">Membrane</keyword>
<accession>A0ABM7VA79</accession>
<keyword evidence="4 14" id="KW-0812">Transmembrane</keyword>
<feature type="transmembrane region" description="Helical" evidence="14">
    <location>
        <begin position="110"/>
        <end position="131"/>
    </location>
</feature>
<evidence type="ECO:0000256" key="6">
    <source>
        <dbReference type="ARBA" id="ARBA00022824"/>
    </source>
</evidence>
<dbReference type="Pfam" id="PF04116">
    <property type="entry name" value="FA_hydroxylase"/>
    <property type="match status" value="1"/>
</dbReference>
<feature type="transmembrane region" description="Helical" evidence="14">
    <location>
        <begin position="137"/>
        <end position="157"/>
    </location>
</feature>
<evidence type="ECO:0000313" key="17">
    <source>
        <dbReference type="Proteomes" id="UP001354989"/>
    </source>
</evidence>
<dbReference type="PANTHER" id="PTHR12863">
    <property type="entry name" value="FATTY ACID HYDROXYLASE"/>
    <property type="match status" value="1"/>
</dbReference>
<gene>
    <name evidence="16" type="ORF">PEPS_01030</name>
</gene>
<feature type="transmembrane region" description="Helical" evidence="14">
    <location>
        <begin position="28"/>
        <end position="48"/>
    </location>
</feature>
<organism evidence="16 17">
    <name type="scientific">Persicobacter psychrovividus</name>
    <dbReference type="NCBI Taxonomy" id="387638"/>
    <lineage>
        <taxon>Bacteria</taxon>
        <taxon>Pseudomonadati</taxon>
        <taxon>Bacteroidota</taxon>
        <taxon>Cytophagia</taxon>
        <taxon>Cytophagales</taxon>
        <taxon>Persicobacteraceae</taxon>
        <taxon>Persicobacter</taxon>
    </lineage>
</organism>